<protein>
    <submittedName>
        <fullName evidence="1">Uncharacterized protein</fullName>
    </submittedName>
</protein>
<accession>A0A1R1PFB7</accession>
<evidence type="ECO:0000313" key="2">
    <source>
        <dbReference type="Proteomes" id="UP000188320"/>
    </source>
</evidence>
<proteinExistence type="predicted"/>
<evidence type="ECO:0000313" key="1">
    <source>
        <dbReference type="EMBL" id="OMH79674.1"/>
    </source>
</evidence>
<name>A0A1R1PFB7_ZANCU</name>
<gene>
    <name evidence="1" type="ORF">AX774_g6889</name>
</gene>
<dbReference type="Proteomes" id="UP000188320">
    <property type="component" value="Unassembled WGS sequence"/>
</dbReference>
<sequence length="186" mass="19877">MLLICGRITLTASANFSRIVNTYPDWSPTLRSVDHAILIFRSNPVSTAAMLCDTKAPTALLAARNNSEYGSNAPVICPENPDISSLPGFLSDATFDSNRLSSCASNPIVSLSAANITSTFSGSVFLSCSTIILFVTSQNLMQNLRHICQSFGNILLSCSSVITLNILTSHAYRLATFSNCEISSPS</sequence>
<dbReference type="AlphaFoldDB" id="A0A1R1PFB7"/>
<reference evidence="2" key="1">
    <citation type="submission" date="2017-01" db="EMBL/GenBank/DDBJ databases">
        <authorList>
            <person name="Wang Y."/>
            <person name="White M."/>
            <person name="Kvist S."/>
            <person name="Moncalvo J.-M."/>
        </authorList>
    </citation>
    <scope>NUCLEOTIDE SEQUENCE [LARGE SCALE GENOMIC DNA]</scope>
    <source>
        <strain evidence="2">COL-18-3</strain>
    </source>
</reference>
<comment type="caution">
    <text evidence="1">The sequence shown here is derived from an EMBL/GenBank/DDBJ whole genome shotgun (WGS) entry which is preliminary data.</text>
</comment>
<dbReference type="EMBL" id="LSSK01001454">
    <property type="protein sequence ID" value="OMH79674.1"/>
    <property type="molecule type" value="Genomic_DNA"/>
</dbReference>
<keyword evidence="2" id="KW-1185">Reference proteome</keyword>
<organism evidence="1 2">
    <name type="scientific">Zancudomyces culisetae</name>
    <name type="common">Gut fungus</name>
    <name type="synonym">Smittium culisetae</name>
    <dbReference type="NCBI Taxonomy" id="1213189"/>
    <lineage>
        <taxon>Eukaryota</taxon>
        <taxon>Fungi</taxon>
        <taxon>Fungi incertae sedis</taxon>
        <taxon>Zoopagomycota</taxon>
        <taxon>Kickxellomycotina</taxon>
        <taxon>Harpellomycetes</taxon>
        <taxon>Harpellales</taxon>
        <taxon>Legeriomycetaceae</taxon>
        <taxon>Zancudomyces</taxon>
    </lineage>
</organism>